<dbReference type="KEGG" id="kbs:EPA93_12820"/>
<dbReference type="RefSeq" id="WP_129887903.1">
    <property type="nucleotide sequence ID" value="NZ_CP035758.1"/>
</dbReference>
<dbReference type="AlphaFoldDB" id="A0A4P6JNF6"/>
<evidence type="ECO:0000313" key="2">
    <source>
        <dbReference type="EMBL" id="QBD76839.1"/>
    </source>
</evidence>
<keyword evidence="3" id="KW-1185">Reference proteome</keyword>
<name>A0A4P6JNF6_KTERU</name>
<accession>A0A4P6JNF6</accession>
<dbReference type="EMBL" id="CP035758">
    <property type="protein sequence ID" value="QBD76839.1"/>
    <property type="molecule type" value="Genomic_DNA"/>
</dbReference>
<proteinExistence type="predicted"/>
<reference evidence="2 3" key="1">
    <citation type="submission" date="2019-01" db="EMBL/GenBank/DDBJ databases">
        <title>Ktedonosporobacter rubrisoli SCAWS-G2.</title>
        <authorList>
            <person name="Huang Y."/>
            <person name="Yan B."/>
        </authorList>
    </citation>
    <scope>NUCLEOTIDE SEQUENCE [LARGE SCALE GENOMIC DNA]</scope>
    <source>
        <strain evidence="2 3">SCAWS-G2</strain>
    </source>
</reference>
<dbReference type="Proteomes" id="UP000290365">
    <property type="component" value="Chromosome"/>
</dbReference>
<feature type="region of interest" description="Disordered" evidence="1">
    <location>
        <begin position="60"/>
        <end position="93"/>
    </location>
</feature>
<gene>
    <name evidence="2" type="ORF">EPA93_12820</name>
</gene>
<sequence length="93" mass="10313">MKTSTTSRPGFQAFLSLCLSSRQHLTQEDRMGFYFLHPLFEALDHPFTLMFAGLSQQSLQQGSSTGRPMSANIAIGKRAGNTGRKMSANEERT</sequence>
<evidence type="ECO:0000256" key="1">
    <source>
        <dbReference type="SAM" id="MobiDB-lite"/>
    </source>
</evidence>
<evidence type="ECO:0000313" key="3">
    <source>
        <dbReference type="Proteomes" id="UP000290365"/>
    </source>
</evidence>
<organism evidence="2 3">
    <name type="scientific">Ktedonosporobacter rubrisoli</name>
    <dbReference type="NCBI Taxonomy" id="2509675"/>
    <lineage>
        <taxon>Bacteria</taxon>
        <taxon>Bacillati</taxon>
        <taxon>Chloroflexota</taxon>
        <taxon>Ktedonobacteria</taxon>
        <taxon>Ktedonobacterales</taxon>
        <taxon>Ktedonosporobacteraceae</taxon>
        <taxon>Ktedonosporobacter</taxon>
    </lineage>
</organism>
<protein>
    <submittedName>
        <fullName evidence="2">Uncharacterized protein</fullName>
    </submittedName>
</protein>